<evidence type="ECO:0000313" key="1">
    <source>
        <dbReference type="EMBL" id="CAB4599188.1"/>
    </source>
</evidence>
<organism evidence="1">
    <name type="scientific">freshwater metagenome</name>
    <dbReference type="NCBI Taxonomy" id="449393"/>
    <lineage>
        <taxon>unclassified sequences</taxon>
        <taxon>metagenomes</taxon>
        <taxon>ecological metagenomes</taxon>
    </lineage>
</organism>
<accession>A0A6J6GR06</accession>
<proteinExistence type="predicted"/>
<gene>
    <name evidence="1" type="ORF">UFOPK1788_00983</name>
</gene>
<sequence>MDDSLVARVDLKADRKTRTLIVRSAHWEEQRPTDGVERLTAVVRDAAHWRGLENIVVEDWGDASRDLRRALG</sequence>
<dbReference type="AlphaFoldDB" id="A0A6J6GR06"/>
<reference evidence="1" key="1">
    <citation type="submission" date="2020-05" db="EMBL/GenBank/DDBJ databases">
        <authorList>
            <person name="Chiriac C."/>
            <person name="Salcher M."/>
            <person name="Ghai R."/>
            <person name="Kavagutti S V."/>
        </authorList>
    </citation>
    <scope>NUCLEOTIDE SEQUENCE</scope>
</reference>
<protein>
    <submittedName>
        <fullName evidence="1">Unannotated protein</fullName>
    </submittedName>
</protein>
<dbReference type="EMBL" id="CAEZUE010000149">
    <property type="protein sequence ID" value="CAB4599188.1"/>
    <property type="molecule type" value="Genomic_DNA"/>
</dbReference>
<name>A0A6J6GR06_9ZZZZ</name>